<dbReference type="InterPro" id="IPR039429">
    <property type="entry name" value="SHMT-like_dom"/>
</dbReference>
<proteinExistence type="inferred from homology"/>
<evidence type="ECO:0000256" key="10">
    <source>
        <dbReference type="HAMAP-Rule" id="MF_00051"/>
    </source>
</evidence>
<feature type="binding site" evidence="10">
    <location>
        <begin position="161"/>
        <end position="163"/>
    </location>
    <ligand>
        <name>(6S)-5,6,7,8-tetrahydrofolate</name>
        <dbReference type="ChEBI" id="CHEBI:57453"/>
    </ligand>
</feature>
<feature type="site" description="Plays an important role in substrate specificity" evidence="10">
    <location>
        <position position="265"/>
    </location>
</feature>
<feature type="domain" description="Serine hydroxymethyltransferase-like" evidence="12">
    <location>
        <begin position="25"/>
        <end position="421"/>
    </location>
</feature>
<dbReference type="Gene3D" id="3.40.640.10">
    <property type="entry name" value="Type I PLP-dependent aspartate aminotransferase-like (Major domain)"/>
    <property type="match status" value="1"/>
</dbReference>
<protein>
    <recommendedName>
        <fullName evidence="10">Serine hydroxymethyltransferase</fullName>
        <shortName evidence="10">SHMT</shortName>
        <shortName evidence="10">Serine methylase</shortName>
        <ecNumber evidence="10">2.1.2.1</ecNumber>
    </recommendedName>
</protein>
<keyword evidence="14" id="KW-1185">Reference proteome</keyword>
<dbReference type="AlphaFoldDB" id="A0A846U297"/>
<dbReference type="GO" id="GO:0035999">
    <property type="term" value="P:tetrahydrofolate interconversion"/>
    <property type="evidence" value="ECO:0007669"/>
    <property type="project" value="UniProtKB-UniRule"/>
</dbReference>
<dbReference type="NCBIfam" id="NF000586">
    <property type="entry name" value="PRK00011.1"/>
    <property type="match status" value="1"/>
</dbReference>
<dbReference type="InterPro" id="IPR019798">
    <property type="entry name" value="Ser_HO-MeTrfase_PLP_BS"/>
</dbReference>
<evidence type="ECO:0000259" key="12">
    <source>
        <dbReference type="Pfam" id="PF00464"/>
    </source>
</evidence>
<dbReference type="GO" id="GO:0030170">
    <property type="term" value="F:pyridoxal phosphate binding"/>
    <property type="evidence" value="ECO:0007669"/>
    <property type="project" value="UniProtKB-UniRule"/>
</dbReference>
<dbReference type="Pfam" id="PF00464">
    <property type="entry name" value="SHMT"/>
    <property type="match status" value="1"/>
</dbReference>
<name>A0A846U297_9MOLU</name>
<dbReference type="GO" id="GO:0032259">
    <property type="term" value="P:methylation"/>
    <property type="evidence" value="ECO:0007669"/>
    <property type="project" value="UniProtKB-KW"/>
</dbReference>
<dbReference type="PROSITE" id="PS00096">
    <property type="entry name" value="SHMT"/>
    <property type="match status" value="1"/>
</dbReference>
<dbReference type="GO" id="GO:0004372">
    <property type="term" value="F:glycine hydroxymethyltransferase activity"/>
    <property type="evidence" value="ECO:0007669"/>
    <property type="project" value="UniProtKB-UniRule"/>
</dbReference>
<dbReference type="InterPro" id="IPR015424">
    <property type="entry name" value="PyrdxlP-dep_Trfase"/>
</dbReference>
<dbReference type="PANTHER" id="PTHR11680:SF35">
    <property type="entry name" value="SERINE HYDROXYMETHYLTRANSFERASE 1"/>
    <property type="match status" value="1"/>
</dbReference>
<dbReference type="RefSeq" id="WP_168105114.1">
    <property type="nucleotide sequence ID" value="NZ_CP051215.1"/>
</dbReference>
<dbReference type="EMBL" id="JAAVVK010000002">
    <property type="protein sequence ID" value="NKE38639.1"/>
    <property type="molecule type" value="Genomic_DNA"/>
</dbReference>
<dbReference type="InterPro" id="IPR001085">
    <property type="entry name" value="Ser_HO-MeTrfase"/>
</dbReference>
<organism evidence="13 14">
    <name type="scientific">Spiroplasma platyhelix PALS-1</name>
    <dbReference type="NCBI Taxonomy" id="1276218"/>
    <lineage>
        <taxon>Bacteria</taxon>
        <taxon>Bacillati</taxon>
        <taxon>Mycoplasmatota</taxon>
        <taxon>Mollicutes</taxon>
        <taxon>Entomoplasmatales</taxon>
        <taxon>Spiroplasmataceae</taxon>
        <taxon>Spiroplasma</taxon>
    </lineage>
</organism>
<feature type="binding site" evidence="10">
    <location>
        <position position="157"/>
    </location>
    <ligand>
        <name>(6S)-5,6,7,8-tetrahydrofolate</name>
        <dbReference type="ChEBI" id="CHEBI:57453"/>
    </ligand>
</feature>
<evidence type="ECO:0000256" key="1">
    <source>
        <dbReference type="ARBA" id="ARBA00001933"/>
    </source>
</evidence>
<sequence length="458" mass="50242">MKDEKPDLTIINSKTKQDAAFNKGLDPQLTEVVQNEIVRQQNHVELIASENYVSEAVLKLAGTVLTNKYAEGYPKARYYNGCEYVDVSEELARDRFKQLFACGHKPGEKFKDENGREWTCKQANAHANVQPHSGSQANAEAYGAVLKPLDTILGMQLDAGGHLTHGYRVNFSGKTYHGFGYGVSEKDEQLDYDAILELAKQCQPKIIIAGASAYSRTIDFSKFRVIAEEVGAYLMVDMAHIAGLIAAKQHPTPVCHADIITTTTHKTLRGPRGGAILSTAELAKKIDSSVFPGNQGGPLEHIIAAKAQAFYEALTPEFVEYQKQIIKNAKAFAKVFSDAGFNVVAQGTDTHLFTINVLAINGLNGETAVNILEKINIVANKNAVPFDKLPPKITSGVRFGSPAMTTRGFKEQDFEKLGQIIIKAWSLPKGIEDPGLVALKVEVEELLKQFPIYPNMTF</sequence>
<keyword evidence="10" id="KW-0028">Amino-acid biosynthesis</keyword>
<evidence type="ECO:0000256" key="11">
    <source>
        <dbReference type="PIRSR" id="PIRSR000412-50"/>
    </source>
</evidence>
<dbReference type="SUPFAM" id="SSF53383">
    <property type="entry name" value="PLP-dependent transferases"/>
    <property type="match status" value="1"/>
</dbReference>
<comment type="cofactor">
    <cofactor evidence="1 10 11">
        <name>pyridoxal 5'-phosphate</name>
        <dbReference type="ChEBI" id="CHEBI:597326"/>
    </cofactor>
</comment>
<dbReference type="HAMAP" id="MF_00051">
    <property type="entry name" value="SHMT"/>
    <property type="match status" value="1"/>
</dbReference>
<evidence type="ECO:0000313" key="13">
    <source>
        <dbReference type="EMBL" id="NKE38639.1"/>
    </source>
</evidence>
<feature type="modified residue" description="N6-(pyridoxal phosphate)lysine" evidence="10 11">
    <location>
        <position position="266"/>
    </location>
</feature>
<dbReference type="PIRSF" id="PIRSF000412">
    <property type="entry name" value="SHMT"/>
    <property type="match status" value="1"/>
</dbReference>
<evidence type="ECO:0000256" key="7">
    <source>
        <dbReference type="ARBA" id="ARBA00022679"/>
    </source>
</evidence>
<dbReference type="Gene3D" id="3.90.1150.10">
    <property type="entry name" value="Aspartate Aminotransferase, domain 1"/>
    <property type="match status" value="1"/>
</dbReference>
<evidence type="ECO:0000256" key="3">
    <source>
        <dbReference type="ARBA" id="ARBA00006376"/>
    </source>
</evidence>
<dbReference type="EC" id="2.1.2.1" evidence="10"/>
<evidence type="ECO:0000256" key="6">
    <source>
        <dbReference type="ARBA" id="ARBA00022563"/>
    </source>
</evidence>
<evidence type="ECO:0000256" key="8">
    <source>
        <dbReference type="ARBA" id="ARBA00022898"/>
    </source>
</evidence>
<keyword evidence="6 10" id="KW-0554">One-carbon metabolism</keyword>
<dbReference type="CDD" id="cd00378">
    <property type="entry name" value="SHMT"/>
    <property type="match status" value="1"/>
</dbReference>
<gene>
    <name evidence="10" type="primary">glyA</name>
    <name evidence="13" type="ORF">HER12_02575</name>
</gene>
<comment type="subunit">
    <text evidence="4 10">Homodimer.</text>
</comment>
<feature type="binding site" evidence="10">
    <location>
        <position position="281"/>
    </location>
    <ligand>
        <name>(6S)-5,6,7,8-tetrahydrofolate</name>
        <dbReference type="ChEBI" id="CHEBI:57453"/>
    </ligand>
</feature>
<evidence type="ECO:0000256" key="4">
    <source>
        <dbReference type="ARBA" id="ARBA00011738"/>
    </source>
</evidence>
<dbReference type="InterPro" id="IPR049943">
    <property type="entry name" value="Ser_HO-MeTrfase-like"/>
</dbReference>
<keyword evidence="5 10" id="KW-0963">Cytoplasm</keyword>
<accession>A0A846U297</accession>
<dbReference type="GO" id="GO:0019264">
    <property type="term" value="P:glycine biosynthetic process from serine"/>
    <property type="evidence" value="ECO:0007669"/>
    <property type="project" value="UniProtKB-UniRule"/>
</dbReference>
<comment type="catalytic activity">
    <reaction evidence="10">
        <text>(6R)-5,10-methylene-5,6,7,8-tetrahydrofolate + glycine + H2O = (6S)-5,6,7,8-tetrahydrofolate + L-serine</text>
        <dbReference type="Rhea" id="RHEA:15481"/>
        <dbReference type="ChEBI" id="CHEBI:15377"/>
        <dbReference type="ChEBI" id="CHEBI:15636"/>
        <dbReference type="ChEBI" id="CHEBI:33384"/>
        <dbReference type="ChEBI" id="CHEBI:57305"/>
        <dbReference type="ChEBI" id="CHEBI:57453"/>
        <dbReference type="EC" id="2.1.2.1"/>
    </reaction>
</comment>
<comment type="pathway">
    <text evidence="10">Amino-acid biosynthesis; glycine biosynthesis; glycine from L-serine: step 1/1.</text>
</comment>
<comment type="function">
    <text evidence="9">Catalyzes the reversible interconversion of serine and glycine with tetrahydrofolate (THF) serving as the one-carbon carrier. This reaction serves as the major source of one-carbon groups required for the biosynthesis of purines, thymidylate, methionine, and other important biomolecules. Also exhibits THF-independent aldolase activity toward beta-hydroxyamino acids, producing glycine and aldehydes, via a retro-aldol mechanism. Thus, is able to catalyze the cleavage of L-allo-threonine.</text>
</comment>
<dbReference type="GO" id="GO:0005829">
    <property type="term" value="C:cytosol"/>
    <property type="evidence" value="ECO:0007669"/>
    <property type="project" value="TreeGrafter"/>
</dbReference>
<evidence type="ECO:0000256" key="9">
    <source>
        <dbReference type="ARBA" id="ARBA00054606"/>
    </source>
</evidence>
<keyword evidence="8 10" id="KW-0663">Pyridoxal phosphate</keyword>
<comment type="caution">
    <text evidence="10">Lacks conserved residue(s) required for the propagation of feature annotation.</text>
</comment>
<evidence type="ECO:0000256" key="2">
    <source>
        <dbReference type="ARBA" id="ARBA00004496"/>
    </source>
</evidence>
<dbReference type="PANTHER" id="PTHR11680">
    <property type="entry name" value="SERINE HYDROXYMETHYLTRANSFERASE"/>
    <property type="match status" value="1"/>
</dbReference>
<evidence type="ECO:0000313" key="14">
    <source>
        <dbReference type="Proteomes" id="UP000584587"/>
    </source>
</evidence>
<dbReference type="Proteomes" id="UP000584587">
    <property type="component" value="Unassembled WGS sequence"/>
</dbReference>
<reference evidence="13 14" key="1">
    <citation type="submission" date="2020-04" db="EMBL/GenBank/DDBJ databases">
        <title>Complete genome sequence of Spiroplasma platyhelix ATCC 51748, an insect isolate.</title>
        <authorList>
            <person name="Green E.A."/>
            <person name="Klassen J.L."/>
        </authorList>
    </citation>
    <scope>NUCLEOTIDE SEQUENCE [LARGE SCALE GENOMIC DNA]</scope>
    <source>
        <strain evidence="13 14">PALS-1</strain>
    </source>
</reference>
<comment type="pathway">
    <text evidence="10">One-carbon metabolism; tetrahydrofolate interconversion.</text>
</comment>
<evidence type="ECO:0000256" key="5">
    <source>
        <dbReference type="ARBA" id="ARBA00022490"/>
    </source>
</evidence>
<keyword evidence="13" id="KW-0489">Methyltransferase</keyword>
<dbReference type="UniPathway" id="UPA00288">
    <property type="reaction ID" value="UER01023"/>
</dbReference>
<dbReference type="FunFam" id="3.40.640.10:FF:000001">
    <property type="entry name" value="Serine hydroxymethyltransferase"/>
    <property type="match status" value="1"/>
</dbReference>
<dbReference type="InterPro" id="IPR015421">
    <property type="entry name" value="PyrdxlP-dep_Trfase_major"/>
</dbReference>
<keyword evidence="7 10" id="KW-0808">Transferase</keyword>
<dbReference type="InterPro" id="IPR015422">
    <property type="entry name" value="PyrdxlP-dep_Trfase_small"/>
</dbReference>
<comment type="similarity">
    <text evidence="3 10">Belongs to the SHMT family.</text>
</comment>
<dbReference type="UniPathway" id="UPA00193"/>
<comment type="caution">
    <text evidence="13">The sequence shown here is derived from an EMBL/GenBank/DDBJ whole genome shotgun (WGS) entry which is preliminary data.</text>
</comment>
<dbReference type="GO" id="GO:0008168">
    <property type="term" value="F:methyltransferase activity"/>
    <property type="evidence" value="ECO:0007669"/>
    <property type="project" value="UniProtKB-KW"/>
</dbReference>
<comment type="subcellular location">
    <subcellularLocation>
        <location evidence="2 10">Cytoplasm</location>
    </subcellularLocation>
</comment>